<feature type="signal peptide" evidence="1">
    <location>
        <begin position="1"/>
        <end position="19"/>
    </location>
</feature>
<keyword evidence="1" id="KW-0732">Signal</keyword>
<dbReference type="EnsemblMetazoa" id="CapteT223188">
    <property type="protein sequence ID" value="CapteP223188"/>
    <property type="gene ID" value="CapteG223188"/>
</dbReference>
<dbReference type="EMBL" id="KB312312">
    <property type="protein sequence ID" value="ELT87463.1"/>
    <property type="molecule type" value="Genomic_DNA"/>
</dbReference>
<reference evidence="4" key="1">
    <citation type="submission" date="2012-12" db="EMBL/GenBank/DDBJ databases">
        <authorList>
            <person name="Hellsten U."/>
            <person name="Grimwood J."/>
            <person name="Chapman J.A."/>
            <person name="Shapiro H."/>
            <person name="Aerts A."/>
            <person name="Otillar R.P."/>
            <person name="Terry A.Y."/>
            <person name="Boore J.L."/>
            <person name="Simakov O."/>
            <person name="Marletaz F."/>
            <person name="Cho S.-J."/>
            <person name="Edsinger-Gonzales E."/>
            <person name="Havlak P."/>
            <person name="Kuo D.-H."/>
            <person name="Larsson T."/>
            <person name="Lv J."/>
            <person name="Arendt D."/>
            <person name="Savage R."/>
            <person name="Osoegawa K."/>
            <person name="de Jong P."/>
            <person name="Lindberg D.R."/>
            <person name="Seaver E.C."/>
            <person name="Weisblat D.A."/>
            <person name="Putnam N.H."/>
            <person name="Grigoriev I.V."/>
            <person name="Rokhsar D.S."/>
        </authorList>
    </citation>
    <scope>NUCLEOTIDE SEQUENCE</scope>
    <source>
        <strain evidence="4">I ESC-2004</strain>
    </source>
</reference>
<name>R7T3W3_CAPTE</name>
<dbReference type="EMBL" id="AMQN01003617">
    <property type="status" value="NOT_ANNOTATED_CDS"/>
    <property type="molecule type" value="Genomic_DNA"/>
</dbReference>
<reference evidence="3" key="3">
    <citation type="submission" date="2015-06" db="UniProtKB">
        <authorList>
            <consortium name="EnsemblMetazoa"/>
        </authorList>
    </citation>
    <scope>IDENTIFICATION</scope>
</reference>
<proteinExistence type="predicted"/>
<organism evidence="2">
    <name type="scientific">Capitella teleta</name>
    <name type="common">Polychaete worm</name>
    <dbReference type="NCBI Taxonomy" id="283909"/>
    <lineage>
        <taxon>Eukaryota</taxon>
        <taxon>Metazoa</taxon>
        <taxon>Spiralia</taxon>
        <taxon>Lophotrochozoa</taxon>
        <taxon>Annelida</taxon>
        <taxon>Polychaeta</taxon>
        <taxon>Sedentaria</taxon>
        <taxon>Scolecida</taxon>
        <taxon>Capitellidae</taxon>
        <taxon>Capitella</taxon>
    </lineage>
</organism>
<dbReference type="HOGENOM" id="CLU_967238_0_0_1"/>
<dbReference type="AlphaFoldDB" id="R7T3W3"/>
<protein>
    <submittedName>
        <fullName evidence="2 3">Uncharacterized protein</fullName>
    </submittedName>
</protein>
<feature type="chain" id="PRO_5008786613" evidence="1">
    <location>
        <begin position="20"/>
        <end position="288"/>
    </location>
</feature>
<evidence type="ECO:0000313" key="4">
    <source>
        <dbReference type="Proteomes" id="UP000014760"/>
    </source>
</evidence>
<evidence type="ECO:0000256" key="1">
    <source>
        <dbReference type="SAM" id="SignalP"/>
    </source>
</evidence>
<evidence type="ECO:0000313" key="2">
    <source>
        <dbReference type="EMBL" id="ELT87463.1"/>
    </source>
</evidence>
<sequence>MMRLSCVLLASWCFGTFSALRSMNDERPCVRLAADLCALIDVQDSLSVASMKGYMKLMTNVDLWDFDEVRSLVCKFFESTEHFLDYIYFSGIQEFLVRRAYAFAVVDFGFLFDLALPGPEKEAVRMLFASGYADLDPVDIELFQRRLLEIDPRLDAGYMSMPDIPRNETRETACRVLKPLMVEVLTGPHSPLHGVLSREFIEEWACHLLFARSTHEIHSVLHASGLFGILVEYGKQQLRLAQSMSQLVEEGESAMPHSADLDPATFQMKLTKAYTNRALRSLKAIGLF</sequence>
<reference evidence="2 4" key="2">
    <citation type="journal article" date="2013" name="Nature">
        <title>Insights into bilaterian evolution from three spiralian genomes.</title>
        <authorList>
            <person name="Simakov O."/>
            <person name="Marletaz F."/>
            <person name="Cho S.J."/>
            <person name="Edsinger-Gonzales E."/>
            <person name="Havlak P."/>
            <person name="Hellsten U."/>
            <person name="Kuo D.H."/>
            <person name="Larsson T."/>
            <person name="Lv J."/>
            <person name="Arendt D."/>
            <person name="Savage R."/>
            <person name="Osoegawa K."/>
            <person name="de Jong P."/>
            <person name="Grimwood J."/>
            <person name="Chapman J.A."/>
            <person name="Shapiro H."/>
            <person name="Aerts A."/>
            <person name="Otillar R.P."/>
            <person name="Terry A.Y."/>
            <person name="Boore J.L."/>
            <person name="Grigoriev I.V."/>
            <person name="Lindberg D.R."/>
            <person name="Seaver E.C."/>
            <person name="Weisblat D.A."/>
            <person name="Putnam N.H."/>
            <person name="Rokhsar D.S."/>
        </authorList>
    </citation>
    <scope>NUCLEOTIDE SEQUENCE</scope>
    <source>
        <strain evidence="2 4">I ESC-2004</strain>
    </source>
</reference>
<evidence type="ECO:0000313" key="3">
    <source>
        <dbReference type="EnsemblMetazoa" id="CapteP223188"/>
    </source>
</evidence>
<accession>R7T3W3</accession>
<keyword evidence="4" id="KW-1185">Reference proteome</keyword>
<dbReference type="Proteomes" id="UP000014760">
    <property type="component" value="Unassembled WGS sequence"/>
</dbReference>
<gene>
    <name evidence="2" type="ORF">CAPTEDRAFT_223188</name>
</gene>